<dbReference type="EMBL" id="RDQH01000333">
    <property type="protein sequence ID" value="RXH94764.1"/>
    <property type="molecule type" value="Genomic_DNA"/>
</dbReference>
<sequence length="381" mass="43314">MDFVLGPGFTVLYDVVKEAMGGELLHFKPLEDLKTTLDMLQPLIIQKIEKLNKELSLPTVEAEDLAKQMKKGAEIVPKFTKLQTWNCMVKCRYTGMLKKLDGCLKTLVDKLKMQDLVVVREVLVVGRQTANDLEKLLEVQEQLQIEKKDIINMIEQNTKAIARLEALLATLTATGPSGKVDLKAPEEAVTLQIGGPKSEEIVRLSESMEAVVPMSKIETELEPVEESIVVQEATLFAGHTLISAFKELLDVLMDVKERTMHFKPLLEGIKSKLDDLEPIERIEKYIKVFHWPKEKLQYFENQLRNGAMLVQKSTKVSTWAVYKKYNYARKLIELDESLHELLNIVGVSEMKLLLSEVRDSMETVRNISAEVSQIEYEIVEA</sequence>
<accession>A0A498JLI9</accession>
<evidence type="ECO:0000259" key="2">
    <source>
        <dbReference type="PROSITE" id="PS51153"/>
    </source>
</evidence>
<evidence type="ECO:0000256" key="1">
    <source>
        <dbReference type="SAM" id="Coils"/>
    </source>
</evidence>
<dbReference type="Proteomes" id="UP000290289">
    <property type="component" value="Chromosome 7"/>
</dbReference>
<reference evidence="3 4" key="1">
    <citation type="submission" date="2018-10" db="EMBL/GenBank/DDBJ databases">
        <title>A high-quality apple genome assembly.</title>
        <authorList>
            <person name="Hu J."/>
        </authorList>
    </citation>
    <scope>NUCLEOTIDE SEQUENCE [LARGE SCALE GENOMIC DNA]</scope>
    <source>
        <strain evidence="4">cv. HFTH1</strain>
        <tissue evidence="3">Young leaf</tissue>
    </source>
</reference>
<proteinExistence type="predicted"/>
<gene>
    <name evidence="3" type="ORF">DVH24_024448</name>
</gene>
<keyword evidence="4" id="KW-1185">Reference proteome</keyword>
<feature type="coiled-coil region" evidence="1">
    <location>
        <begin position="133"/>
        <end position="174"/>
    </location>
</feature>
<evidence type="ECO:0000313" key="4">
    <source>
        <dbReference type="Proteomes" id="UP000290289"/>
    </source>
</evidence>
<dbReference type="Pfam" id="PF05659">
    <property type="entry name" value="RPW8"/>
    <property type="match status" value="2"/>
</dbReference>
<evidence type="ECO:0000313" key="3">
    <source>
        <dbReference type="EMBL" id="RXH94764.1"/>
    </source>
</evidence>
<feature type="domain" description="RPW8" evidence="2">
    <location>
        <begin position="1"/>
        <end position="146"/>
    </location>
</feature>
<comment type="caution">
    <text evidence="3">The sequence shown here is derived from an EMBL/GenBank/DDBJ whole genome shotgun (WGS) entry which is preliminary data.</text>
</comment>
<organism evidence="3 4">
    <name type="scientific">Malus domestica</name>
    <name type="common">Apple</name>
    <name type="synonym">Pyrus malus</name>
    <dbReference type="NCBI Taxonomy" id="3750"/>
    <lineage>
        <taxon>Eukaryota</taxon>
        <taxon>Viridiplantae</taxon>
        <taxon>Streptophyta</taxon>
        <taxon>Embryophyta</taxon>
        <taxon>Tracheophyta</taxon>
        <taxon>Spermatophyta</taxon>
        <taxon>Magnoliopsida</taxon>
        <taxon>eudicotyledons</taxon>
        <taxon>Gunneridae</taxon>
        <taxon>Pentapetalae</taxon>
        <taxon>rosids</taxon>
        <taxon>fabids</taxon>
        <taxon>Rosales</taxon>
        <taxon>Rosaceae</taxon>
        <taxon>Amygdaloideae</taxon>
        <taxon>Maleae</taxon>
        <taxon>Malus</taxon>
    </lineage>
</organism>
<dbReference type="AlphaFoldDB" id="A0A498JLI9"/>
<dbReference type="PROSITE" id="PS51153">
    <property type="entry name" value="RPW8"/>
    <property type="match status" value="2"/>
</dbReference>
<dbReference type="InterPro" id="IPR008808">
    <property type="entry name" value="Powdery_mildew-R_dom"/>
</dbReference>
<keyword evidence="1" id="KW-0175">Coiled coil</keyword>
<name>A0A498JLI9_MALDO</name>
<feature type="domain" description="RPW8" evidence="2">
    <location>
        <begin position="230"/>
        <end position="380"/>
    </location>
</feature>
<protein>
    <recommendedName>
        <fullName evidence="2">RPW8 domain-containing protein</fullName>
    </recommendedName>
</protein>